<organism evidence="1 2">
    <name type="scientific">Arthrobacter silviterrae</name>
    <dbReference type="NCBI Taxonomy" id="2026658"/>
    <lineage>
        <taxon>Bacteria</taxon>
        <taxon>Bacillati</taxon>
        <taxon>Actinomycetota</taxon>
        <taxon>Actinomycetes</taxon>
        <taxon>Micrococcales</taxon>
        <taxon>Micrococcaceae</taxon>
        <taxon>Arthrobacter</taxon>
    </lineage>
</organism>
<sequence>MDPDGGNKLAPALTHAQLDALRPHVVELQDGALATTAQLNTTAADVDAIFTTHLPAFIQARGGGPVPVMFWAHGGLVGEGQALETARQLLPWWLANGIYPVYFIWHTGLWATLGDLLASHVTGTSAAQARPAGAWTDSTDTVIEDAVRALGGPAVWEAMKENARLASIAGGGAALVAQRLQAFLAARPGALTLHAAGHSAGAQFHSHFIPAVVRPGPGFDSCSLLAPALTTGEYKATLRPLVGAGIASTAVFGMKEAVARADNCFGLYRKSLLYLVGGALEPHPGTPILGLQQSLLADAELRLLFSGSHRAAAVWSIADTGPLRSRSSATSHAAFQHDAPTMDSVVRRITGRDNIISFGAASHPGVLSAAARMAR</sequence>
<proteinExistence type="predicted"/>
<dbReference type="Proteomes" id="UP000479226">
    <property type="component" value="Unassembled WGS sequence"/>
</dbReference>
<evidence type="ECO:0000313" key="2">
    <source>
        <dbReference type="Proteomes" id="UP000479226"/>
    </source>
</evidence>
<dbReference type="RefSeq" id="WP_165182343.1">
    <property type="nucleotide sequence ID" value="NZ_JAAKZI010000019.1"/>
</dbReference>
<dbReference type="InterPro" id="IPR029058">
    <property type="entry name" value="AB_hydrolase_fold"/>
</dbReference>
<comment type="caution">
    <text evidence="1">The sequence shown here is derived from an EMBL/GenBank/DDBJ whole genome shotgun (WGS) entry which is preliminary data.</text>
</comment>
<accession>A0ABX0DFG4</accession>
<dbReference type="SUPFAM" id="SSF53474">
    <property type="entry name" value="alpha/beta-Hydrolases"/>
    <property type="match status" value="1"/>
</dbReference>
<protein>
    <recommendedName>
        <fullName evidence="3">Alpha/beta hydrolase</fullName>
    </recommendedName>
</protein>
<evidence type="ECO:0008006" key="3">
    <source>
        <dbReference type="Google" id="ProtNLM"/>
    </source>
</evidence>
<reference evidence="1 2" key="1">
    <citation type="submission" date="2020-02" db="EMBL/GenBank/DDBJ databases">
        <title>Genome sequence of the type strain DSM 27180 of Arthrobacter silviterrae.</title>
        <authorList>
            <person name="Gao J."/>
            <person name="Sun J."/>
        </authorList>
    </citation>
    <scope>NUCLEOTIDE SEQUENCE [LARGE SCALE GENOMIC DNA]</scope>
    <source>
        <strain evidence="1 2">DSM 27180</strain>
    </source>
</reference>
<dbReference type="EMBL" id="JAAKZI010000019">
    <property type="protein sequence ID" value="NGN84115.1"/>
    <property type="molecule type" value="Genomic_DNA"/>
</dbReference>
<gene>
    <name evidence="1" type="ORF">G6N77_11675</name>
</gene>
<name>A0ABX0DFG4_9MICC</name>
<keyword evidence="2" id="KW-1185">Reference proteome</keyword>
<evidence type="ECO:0000313" key="1">
    <source>
        <dbReference type="EMBL" id="NGN84115.1"/>
    </source>
</evidence>